<gene>
    <name evidence="2" type="ORF">ENN50_00480</name>
</gene>
<reference evidence="2" key="1">
    <citation type="journal article" date="2020" name="mSystems">
        <title>Genome- and Community-Level Interaction Insights into Carbon Utilization and Element Cycling Functions of Hydrothermarchaeota in Hydrothermal Sediment.</title>
        <authorList>
            <person name="Zhou Z."/>
            <person name="Liu Y."/>
            <person name="Xu W."/>
            <person name="Pan J."/>
            <person name="Luo Z.H."/>
            <person name="Li M."/>
        </authorList>
    </citation>
    <scope>NUCLEOTIDE SEQUENCE [LARGE SCALE GENOMIC DNA]</scope>
    <source>
        <strain evidence="2">SpSt-1181</strain>
    </source>
</reference>
<keyword evidence="1" id="KW-1133">Transmembrane helix</keyword>
<proteinExistence type="predicted"/>
<keyword evidence="1" id="KW-0812">Transmembrane</keyword>
<dbReference type="AlphaFoldDB" id="A0A831SS39"/>
<organism evidence="2">
    <name type="scientific">Prosthecochloris aestuarii</name>
    <dbReference type="NCBI Taxonomy" id="1102"/>
    <lineage>
        <taxon>Bacteria</taxon>
        <taxon>Pseudomonadati</taxon>
        <taxon>Chlorobiota</taxon>
        <taxon>Chlorobiia</taxon>
        <taxon>Chlorobiales</taxon>
        <taxon>Chlorobiaceae</taxon>
        <taxon>Prosthecochloris</taxon>
    </lineage>
</organism>
<dbReference type="EMBL" id="DSBW01000012">
    <property type="protein sequence ID" value="HED30178.1"/>
    <property type="molecule type" value="Genomic_DNA"/>
</dbReference>
<dbReference type="Proteomes" id="UP000886335">
    <property type="component" value="Unassembled WGS sequence"/>
</dbReference>
<evidence type="ECO:0000256" key="1">
    <source>
        <dbReference type="SAM" id="Phobius"/>
    </source>
</evidence>
<feature type="transmembrane region" description="Helical" evidence="1">
    <location>
        <begin position="7"/>
        <end position="28"/>
    </location>
</feature>
<comment type="caution">
    <text evidence="2">The sequence shown here is derived from an EMBL/GenBank/DDBJ whole genome shotgun (WGS) entry which is preliminary data.</text>
</comment>
<protein>
    <submittedName>
        <fullName evidence="2">Uncharacterized protein</fullName>
    </submittedName>
</protein>
<feature type="transmembrane region" description="Helical" evidence="1">
    <location>
        <begin position="34"/>
        <end position="55"/>
    </location>
</feature>
<sequence length="79" mass="8019">MEQTNPAKLVTTAVGIAGGSALIAPVAVPALHGIAGIAIVGLGAVAVGSVVYKAAGSFTEMMKKNIDRNEQKNQVQKVF</sequence>
<name>A0A831SS39_PROAE</name>
<keyword evidence="1" id="KW-0472">Membrane</keyword>
<accession>A0A831SS39</accession>
<evidence type="ECO:0000313" key="2">
    <source>
        <dbReference type="EMBL" id="HED30178.1"/>
    </source>
</evidence>